<proteinExistence type="inferred from homology"/>
<keyword evidence="4" id="KW-1185">Reference proteome</keyword>
<dbReference type="InterPro" id="IPR050188">
    <property type="entry name" value="RluA_PseudoU_synthase"/>
</dbReference>
<comment type="caution">
    <text evidence="3">The sequence shown here is derived from an EMBL/GenBank/DDBJ whole genome shotgun (WGS) entry which is preliminary data.</text>
</comment>
<feature type="domain" description="Pseudouridine synthase RsuA/RluA-like" evidence="2">
    <location>
        <begin position="109"/>
        <end position="282"/>
    </location>
</feature>
<comment type="similarity">
    <text evidence="1">Belongs to the pseudouridine synthase RluA family.</text>
</comment>
<dbReference type="GO" id="GO:0000455">
    <property type="term" value="P:enzyme-directed rRNA pseudouridine synthesis"/>
    <property type="evidence" value="ECO:0007669"/>
    <property type="project" value="TreeGrafter"/>
</dbReference>
<dbReference type="EMBL" id="JAGDFL010000108">
    <property type="protein sequence ID" value="KAG7397577.1"/>
    <property type="molecule type" value="Genomic_DNA"/>
</dbReference>
<dbReference type="CDD" id="cd02869">
    <property type="entry name" value="PseudoU_synth_RluA_like"/>
    <property type="match status" value="1"/>
</dbReference>
<organism evidence="3 4">
    <name type="scientific">Phytophthora boehmeriae</name>
    <dbReference type="NCBI Taxonomy" id="109152"/>
    <lineage>
        <taxon>Eukaryota</taxon>
        <taxon>Sar</taxon>
        <taxon>Stramenopiles</taxon>
        <taxon>Oomycota</taxon>
        <taxon>Peronosporomycetes</taxon>
        <taxon>Peronosporales</taxon>
        <taxon>Peronosporaceae</taxon>
        <taxon>Phytophthora</taxon>
    </lineage>
</organism>
<dbReference type="PANTHER" id="PTHR21600:SF87">
    <property type="entry name" value="RNA PSEUDOURIDYLATE SYNTHASE DOMAIN-CONTAINING PROTEIN 1"/>
    <property type="match status" value="1"/>
</dbReference>
<reference evidence="3" key="1">
    <citation type="submission" date="2021-02" db="EMBL/GenBank/DDBJ databases">
        <authorList>
            <person name="Palmer J.M."/>
        </authorList>
    </citation>
    <scope>NUCLEOTIDE SEQUENCE</scope>
    <source>
        <strain evidence="3">SCRP23</strain>
    </source>
</reference>
<protein>
    <recommendedName>
        <fullName evidence="2">Pseudouridine synthase RsuA/RluA-like domain-containing protein</fullName>
    </recommendedName>
</protein>
<sequence length="375" mass="41960">MSSSWQQHVVTSADLADESPQWVYVAARAFPELGTVSKAKRARKAGLLLLNGQPQVPTLTRAALNDVLAYCSPQPPQTAGTQDINDREAQTWLKVCKTQGLRIVYECDNVAVVVKPVGIHVKGRGKRTVERALPLLLQRQTVVADDFVLPVPHAVHRLDYRVGGLLLVAKTRKMEVELSAQLERHSVMKQYRAILVGKVDKTKSVHVDTGTATANLQPTVLPKALQEVRHELQFLDDPIDGKPCLTAMRVVSTTRSARYDWITTVDLWPLTGRKHQLRIHTARICHPIVGDDLYHDLQNVVREDESCKLIAEGGEPQCEVVRGMGLFLFSVGVAFDDTTGNRRNFCIAEPNKFARFRHFCDLNWDKQAARQRNVG</sequence>
<evidence type="ECO:0000259" key="2">
    <source>
        <dbReference type="Pfam" id="PF00849"/>
    </source>
</evidence>
<dbReference type="AlphaFoldDB" id="A0A8T1WUR3"/>
<evidence type="ECO:0000313" key="3">
    <source>
        <dbReference type="EMBL" id="KAG7397577.1"/>
    </source>
</evidence>
<accession>A0A8T1WUR3</accession>
<dbReference type="OrthoDB" id="424794at2759"/>
<dbReference type="GO" id="GO:0009982">
    <property type="term" value="F:pseudouridine synthase activity"/>
    <property type="evidence" value="ECO:0007669"/>
    <property type="project" value="InterPro"/>
</dbReference>
<dbReference type="InterPro" id="IPR006145">
    <property type="entry name" value="PsdUridine_synth_RsuA/RluA"/>
</dbReference>
<evidence type="ECO:0000256" key="1">
    <source>
        <dbReference type="ARBA" id="ARBA00010876"/>
    </source>
</evidence>
<dbReference type="PANTHER" id="PTHR21600">
    <property type="entry name" value="MITOCHONDRIAL RNA PSEUDOURIDINE SYNTHASE"/>
    <property type="match status" value="1"/>
</dbReference>
<evidence type="ECO:0000313" key="4">
    <source>
        <dbReference type="Proteomes" id="UP000693981"/>
    </source>
</evidence>
<dbReference type="Proteomes" id="UP000693981">
    <property type="component" value="Unassembled WGS sequence"/>
</dbReference>
<dbReference type="GO" id="GO:0003723">
    <property type="term" value="F:RNA binding"/>
    <property type="evidence" value="ECO:0007669"/>
    <property type="project" value="InterPro"/>
</dbReference>
<gene>
    <name evidence="3" type="ORF">PHYBOEH_000510</name>
</gene>
<name>A0A8T1WUR3_9STRA</name>
<dbReference type="Pfam" id="PF00849">
    <property type="entry name" value="PseudoU_synth_2"/>
    <property type="match status" value="1"/>
</dbReference>